<feature type="transmembrane region" description="Helical" evidence="8">
    <location>
        <begin position="278"/>
        <end position="296"/>
    </location>
</feature>
<reference evidence="10 11" key="1">
    <citation type="journal article" date="2013" name="Int. J. Syst. Evol. Microbiol.">
        <title>Ilumatobacter nonamiense sp. nov. and Ilumatobacter coccineum sp. nov., isolated from seashore sand.</title>
        <authorList>
            <person name="Matsumoto A."/>
            <person name="Kasai H."/>
            <person name="Matsuo Y."/>
            <person name="Shizuri Y."/>
            <person name="Ichikawa N."/>
            <person name="Fujita N."/>
            <person name="Omura S."/>
            <person name="Takahashi Y."/>
        </authorList>
    </citation>
    <scope>NUCLEOTIDE SEQUENCE [LARGE SCALE GENOMIC DNA]</scope>
    <source>
        <strain evidence="11">NBRC 103263 / KCTC 29153 / YM16-304</strain>
    </source>
</reference>
<feature type="transmembrane region" description="Helical" evidence="8">
    <location>
        <begin position="115"/>
        <end position="132"/>
    </location>
</feature>
<dbReference type="PANTHER" id="PTHR22911:SF137">
    <property type="entry name" value="SOLUTE CARRIER FAMILY 35 MEMBER G2-RELATED"/>
    <property type="match status" value="1"/>
</dbReference>
<feature type="transmembrane region" description="Helical" evidence="8">
    <location>
        <begin position="252"/>
        <end position="272"/>
    </location>
</feature>
<evidence type="ECO:0000256" key="8">
    <source>
        <dbReference type="SAM" id="Phobius"/>
    </source>
</evidence>
<evidence type="ECO:0000256" key="4">
    <source>
        <dbReference type="ARBA" id="ARBA00022475"/>
    </source>
</evidence>
<keyword evidence="6 8" id="KW-1133">Transmembrane helix</keyword>
<dbReference type="GO" id="GO:0005886">
    <property type="term" value="C:plasma membrane"/>
    <property type="evidence" value="ECO:0007669"/>
    <property type="project" value="UniProtKB-SubCell"/>
</dbReference>
<dbReference type="NCBIfam" id="TIGR00688">
    <property type="entry name" value="rarD"/>
    <property type="match status" value="1"/>
</dbReference>
<evidence type="ECO:0000313" key="11">
    <source>
        <dbReference type="Proteomes" id="UP000011863"/>
    </source>
</evidence>
<keyword evidence="4" id="KW-1003">Cell membrane</keyword>
<protein>
    <recommendedName>
        <fullName evidence="9">EamA domain-containing protein</fullName>
    </recommendedName>
</protein>
<feature type="transmembrane region" description="Helical" evidence="8">
    <location>
        <begin position="20"/>
        <end position="38"/>
    </location>
</feature>
<feature type="transmembrane region" description="Helical" evidence="8">
    <location>
        <begin position="83"/>
        <end position="103"/>
    </location>
</feature>
<evidence type="ECO:0000256" key="7">
    <source>
        <dbReference type="ARBA" id="ARBA00023136"/>
    </source>
</evidence>
<dbReference type="OrthoDB" id="369870at2"/>
<dbReference type="AlphaFoldDB" id="A0A6C7EAM3"/>
<dbReference type="SUPFAM" id="SSF103481">
    <property type="entry name" value="Multidrug resistance efflux transporter EmrE"/>
    <property type="match status" value="2"/>
</dbReference>
<accession>A0A6C7EAM3</accession>
<keyword evidence="7 8" id="KW-0472">Membrane</keyword>
<keyword evidence="5 8" id="KW-0812">Transmembrane</keyword>
<comment type="subcellular location">
    <subcellularLocation>
        <location evidence="1">Cell membrane</location>
        <topology evidence="1">Multi-pass membrane protein</topology>
    </subcellularLocation>
</comment>
<comment type="similarity">
    <text evidence="2">Belongs to the EamA transporter family.</text>
</comment>
<dbReference type="InterPro" id="IPR037185">
    <property type="entry name" value="EmrE-like"/>
</dbReference>
<gene>
    <name evidence="10" type="ORF">YM304_30690</name>
</gene>
<evidence type="ECO:0000256" key="6">
    <source>
        <dbReference type="ARBA" id="ARBA00022989"/>
    </source>
</evidence>
<dbReference type="KEGG" id="aym:YM304_30690"/>
<evidence type="ECO:0000256" key="5">
    <source>
        <dbReference type="ARBA" id="ARBA00022692"/>
    </source>
</evidence>
<keyword evidence="11" id="KW-1185">Reference proteome</keyword>
<name>A0A6C7EAM3_ILUCY</name>
<dbReference type="InterPro" id="IPR000620">
    <property type="entry name" value="EamA_dom"/>
</dbReference>
<evidence type="ECO:0000313" key="10">
    <source>
        <dbReference type="EMBL" id="BAN03383.1"/>
    </source>
</evidence>
<evidence type="ECO:0000256" key="3">
    <source>
        <dbReference type="ARBA" id="ARBA00022448"/>
    </source>
</evidence>
<dbReference type="PANTHER" id="PTHR22911">
    <property type="entry name" value="ACYL-MALONYL CONDENSING ENZYME-RELATED"/>
    <property type="match status" value="1"/>
</dbReference>
<feature type="transmembrane region" description="Helical" evidence="8">
    <location>
        <begin position="190"/>
        <end position="212"/>
    </location>
</feature>
<keyword evidence="3" id="KW-0813">Transport</keyword>
<feature type="domain" description="EamA" evidence="9">
    <location>
        <begin position="164"/>
        <end position="295"/>
    </location>
</feature>
<feature type="transmembrane region" description="Helical" evidence="8">
    <location>
        <begin position="139"/>
        <end position="156"/>
    </location>
</feature>
<dbReference type="EMBL" id="AP012057">
    <property type="protein sequence ID" value="BAN03383.1"/>
    <property type="molecule type" value="Genomic_DNA"/>
</dbReference>
<feature type="transmembrane region" description="Helical" evidence="8">
    <location>
        <begin position="224"/>
        <end position="245"/>
    </location>
</feature>
<dbReference type="Pfam" id="PF00892">
    <property type="entry name" value="EamA"/>
    <property type="match status" value="2"/>
</dbReference>
<sequence>MLVTTVSAAPAAADTSTGRGVQIGFTAYLIWGLLTIYWKQLSAFDALELIGWRMLFAGIVMAIITTARGMWPTILEAFRDIVRLRRLTAAALLLTANWGSYVWAVVNDRVIETALGYFMAPLGTMAVGVFVLKETPTAAQRLAFALAAVAVAALTVSYGRPPWIAMLIATTWTLYGLSKRRIRLDAVNSLAGETFVLVVPAAILLVAISGRADSAVSSADFGDWGFLIGTGVVTAIPLMLFASAAQSIPFTLLGPLNLIVPVINFALGWAFYDEDMPLDRVIGFAFVWAALIVVMWDRIRIARAARKPATA</sequence>
<evidence type="ECO:0000259" key="9">
    <source>
        <dbReference type="Pfam" id="PF00892"/>
    </source>
</evidence>
<evidence type="ECO:0000256" key="1">
    <source>
        <dbReference type="ARBA" id="ARBA00004651"/>
    </source>
</evidence>
<dbReference type="Proteomes" id="UP000011863">
    <property type="component" value="Chromosome"/>
</dbReference>
<proteinExistence type="inferred from homology"/>
<organism evidence="10 11">
    <name type="scientific">Ilumatobacter coccineus (strain NBRC 103263 / KCTC 29153 / YM16-304)</name>
    <dbReference type="NCBI Taxonomy" id="1313172"/>
    <lineage>
        <taxon>Bacteria</taxon>
        <taxon>Bacillati</taxon>
        <taxon>Actinomycetota</taxon>
        <taxon>Acidimicrobiia</taxon>
        <taxon>Acidimicrobiales</taxon>
        <taxon>Ilumatobacteraceae</taxon>
        <taxon>Ilumatobacter</taxon>
    </lineage>
</organism>
<evidence type="ECO:0000256" key="2">
    <source>
        <dbReference type="ARBA" id="ARBA00007362"/>
    </source>
</evidence>
<dbReference type="InterPro" id="IPR004626">
    <property type="entry name" value="RarD"/>
</dbReference>
<feature type="domain" description="EamA" evidence="9">
    <location>
        <begin position="20"/>
        <end position="154"/>
    </location>
</feature>
<feature type="transmembrane region" description="Helical" evidence="8">
    <location>
        <begin position="50"/>
        <end position="71"/>
    </location>
</feature>